<sequence>MIQVHLPVAGDERLAAHESPPLGCSRPSTSIPGSVLPSRYSNDAPPPVERCETLPSGRLSARIAAAESPPPTTLKAPLPVTATIASATPLVPAAYAGNSNTPIGPFQKMVEALDNNVANRLTDSGPISSPINPSGIASAATVCGGESATNFSVTTMSIGSRSTSA</sequence>
<dbReference type="EMBL" id="U00013">
    <property type="protein sequence ID" value="AAA17118.1"/>
    <property type="molecule type" value="Genomic_DNA"/>
</dbReference>
<reference evidence="2" key="1">
    <citation type="submission" date="1994-01" db="EMBL/GenBank/DDBJ databases">
        <authorList>
            <person name="Smith D.R."/>
        </authorList>
    </citation>
    <scope>NUCLEOTIDE SEQUENCE</scope>
</reference>
<reference evidence="2" key="2">
    <citation type="submission" date="1994-03" db="EMBL/GenBank/DDBJ databases">
        <authorList>
            <person name="Robison K."/>
        </authorList>
    </citation>
    <scope>NUCLEOTIDE SEQUENCE</scope>
</reference>
<evidence type="ECO:0000313" key="2">
    <source>
        <dbReference type="EMBL" id="AAA17118.1"/>
    </source>
</evidence>
<dbReference type="AlphaFoldDB" id="Q49701"/>
<organism evidence="2">
    <name type="scientific">Mycobacterium leprae</name>
    <dbReference type="NCBI Taxonomy" id="1769"/>
    <lineage>
        <taxon>Bacteria</taxon>
        <taxon>Bacillati</taxon>
        <taxon>Actinomycetota</taxon>
        <taxon>Actinomycetes</taxon>
        <taxon>Mycobacteriales</taxon>
        <taxon>Mycobacteriaceae</taxon>
        <taxon>Mycobacterium</taxon>
    </lineage>
</organism>
<name>Q49701_MYCLR</name>
<dbReference type="GO" id="GO:0006487">
    <property type="term" value="P:protein N-linked glycosylation"/>
    <property type="evidence" value="ECO:0000250"/>
    <property type="project" value="UniProtKB"/>
</dbReference>
<accession>Q49701</accession>
<proteinExistence type="predicted"/>
<dbReference type="PIR" id="S72776">
    <property type="entry name" value="S72776"/>
</dbReference>
<feature type="region of interest" description="Disordered" evidence="1">
    <location>
        <begin position="1"/>
        <end position="47"/>
    </location>
</feature>
<evidence type="ECO:0000256" key="1">
    <source>
        <dbReference type="SAM" id="MobiDB-lite"/>
    </source>
</evidence>
<protein>
    <submittedName>
        <fullName evidence="2">B1496_F1_41</fullName>
    </submittedName>
</protein>